<keyword evidence="1" id="KW-0233">DNA recombination</keyword>
<evidence type="ECO:0000259" key="3">
    <source>
        <dbReference type="Pfam" id="PF00589"/>
    </source>
</evidence>
<feature type="compositionally biased region" description="Basic residues" evidence="2">
    <location>
        <begin position="23"/>
        <end position="37"/>
    </location>
</feature>
<evidence type="ECO:0000313" key="4">
    <source>
        <dbReference type="EMBL" id="PZR53848.1"/>
    </source>
</evidence>
<dbReference type="InterPro" id="IPR002104">
    <property type="entry name" value="Integrase_catalytic"/>
</dbReference>
<dbReference type="AlphaFoldDB" id="A0A2W5XUC8"/>
<dbReference type="InterPro" id="IPR013762">
    <property type="entry name" value="Integrase-like_cat_sf"/>
</dbReference>
<sequence>MAALHRSAGDGDRRRRDLEFARRGARRTRPRRLGQRRARVDGDRDFPRLTPHDLRHTTASLAFSAGAHIKALQRMLGHASAAMTLDFDHDLDPWRPLCMPHVSRSHCPRTIQSRNWPHDEGPVT</sequence>
<dbReference type="GO" id="GO:0006310">
    <property type="term" value="P:DNA recombination"/>
    <property type="evidence" value="ECO:0007669"/>
    <property type="project" value="UniProtKB-KW"/>
</dbReference>
<organism evidence="4 5">
    <name type="scientific">Xylanimonas oleitrophica</name>
    <dbReference type="NCBI Taxonomy" id="2607479"/>
    <lineage>
        <taxon>Bacteria</taxon>
        <taxon>Bacillati</taxon>
        <taxon>Actinomycetota</taxon>
        <taxon>Actinomycetes</taxon>
        <taxon>Micrococcales</taxon>
        <taxon>Promicromonosporaceae</taxon>
        <taxon>Xylanimonas</taxon>
    </lineage>
</organism>
<keyword evidence="5" id="KW-1185">Reference proteome</keyword>
<dbReference type="SUPFAM" id="SSF56349">
    <property type="entry name" value="DNA breaking-rejoining enzymes"/>
    <property type="match status" value="1"/>
</dbReference>
<dbReference type="Pfam" id="PF00589">
    <property type="entry name" value="Phage_integrase"/>
    <property type="match status" value="1"/>
</dbReference>
<feature type="compositionally biased region" description="Basic and acidic residues" evidence="2">
    <location>
        <begin position="7"/>
        <end position="22"/>
    </location>
</feature>
<evidence type="ECO:0000313" key="5">
    <source>
        <dbReference type="Proteomes" id="UP000248783"/>
    </source>
</evidence>
<feature type="domain" description="Tyr recombinase" evidence="3">
    <location>
        <begin position="41"/>
        <end position="87"/>
    </location>
</feature>
<reference evidence="4 5" key="1">
    <citation type="submission" date="2018-06" db="EMBL/GenBank/DDBJ databases">
        <title>Whole genome sequencing of a novel hydrocarbon degrading bacterial strain, PW21 isolated from oil contaminated produced water sample.</title>
        <authorList>
            <person name="Nagkirti P."/>
            <person name="Shaikh A."/>
            <person name="Gowdaman V."/>
            <person name="Engineer A.E."/>
            <person name="Dagar S."/>
            <person name="Dhakephalkar P.K."/>
        </authorList>
    </citation>
    <scope>NUCLEOTIDE SEQUENCE [LARGE SCALE GENOMIC DNA]</scope>
    <source>
        <strain evidence="4 5">PW21</strain>
    </source>
</reference>
<evidence type="ECO:0000256" key="2">
    <source>
        <dbReference type="SAM" id="MobiDB-lite"/>
    </source>
</evidence>
<dbReference type="GO" id="GO:0015074">
    <property type="term" value="P:DNA integration"/>
    <property type="evidence" value="ECO:0007669"/>
    <property type="project" value="InterPro"/>
</dbReference>
<gene>
    <name evidence="4" type="ORF">DNL40_07005</name>
</gene>
<protein>
    <recommendedName>
        <fullName evidence="3">Tyr recombinase domain-containing protein</fullName>
    </recommendedName>
</protein>
<proteinExistence type="predicted"/>
<dbReference type="Proteomes" id="UP000248783">
    <property type="component" value="Unassembled WGS sequence"/>
</dbReference>
<feature type="region of interest" description="Disordered" evidence="2">
    <location>
        <begin position="1"/>
        <end position="52"/>
    </location>
</feature>
<name>A0A2W5XUC8_9MICO</name>
<dbReference type="EMBL" id="QKWH01000003">
    <property type="protein sequence ID" value="PZR53848.1"/>
    <property type="molecule type" value="Genomic_DNA"/>
</dbReference>
<feature type="compositionally biased region" description="Basic and acidic residues" evidence="2">
    <location>
        <begin position="38"/>
        <end position="52"/>
    </location>
</feature>
<comment type="caution">
    <text evidence="4">The sequence shown here is derived from an EMBL/GenBank/DDBJ whole genome shotgun (WGS) entry which is preliminary data.</text>
</comment>
<accession>A0A2W5XUC8</accession>
<evidence type="ECO:0000256" key="1">
    <source>
        <dbReference type="ARBA" id="ARBA00023172"/>
    </source>
</evidence>
<dbReference type="InterPro" id="IPR011010">
    <property type="entry name" value="DNA_brk_join_enz"/>
</dbReference>
<dbReference type="GO" id="GO:0003677">
    <property type="term" value="F:DNA binding"/>
    <property type="evidence" value="ECO:0007669"/>
    <property type="project" value="InterPro"/>
</dbReference>
<dbReference type="Gene3D" id="1.10.443.10">
    <property type="entry name" value="Intergrase catalytic core"/>
    <property type="match status" value="1"/>
</dbReference>